<protein>
    <recommendedName>
        <fullName evidence="3">Recombination endonuclease VII</fullName>
    </recommendedName>
</protein>
<accession>A0A1B7WX36</accession>
<evidence type="ECO:0008006" key="3">
    <source>
        <dbReference type="Google" id="ProtNLM"/>
    </source>
</evidence>
<dbReference type="InterPro" id="IPR038563">
    <property type="entry name" value="Endonuclease_7_sf"/>
</dbReference>
<evidence type="ECO:0000313" key="1">
    <source>
        <dbReference type="EMBL" id="OBQ41693.1"/>
    </source>
</evidence>
<sequence length="101" mass="11620">MDRSRDWHSNNKERGANNALIRKYGVTLEQYNLLRAQQGFCCAICNDHEDSVGRKMFVDHDHVTGKIRKLLCTKCNVGIGMLKDNPDIMERAAKYLRDHNG</sequence>
<reference evidence="1 2" key="1">
    <citation type="submission" date="2015-09" db="EMBL/GenBank/DDBJ databases">
        <title>Aphanizomenon flos-aquae WA102.</title>
        <authorList>
            <person name="Driscoll C."/>
        </authorList>
    </citation>
    <scope>NUCLEOTIDE SEQUENCE [LARGE SCALE GENOMIC DNA]</scope>
    <source>
        <strain evidence="1">WA102</strain>
    </source>
</reference>
<dbReference type="Gene3D" id="3.40.1800.10">
    <property type="entry name" value="His-Me finger endonucleases"/>
    <property type="match status" value="1"/>
</dbReference>
<dbReference type="InterPro" id="IPR044925">
    <property type="entry name" value="His-Me_finger_sf"/>
</dbReference>
<dbReference type="SUPFAM" id="SSF54060">
    <property type="entry name" value="His-Me finger endonucleases"/>
    <property type="match status" value="1"/>
</dbReference>
<comment type="caution">
    <text evidence="1">The sequence shown here is derived from an EMBL/GenBank/DDBJ whole genome shotgun (WGS) entry which is preliminary data.</text>
</comment>
<dbReference type="InterPro" id="IPR004211">
    <property type="entry name" value="Endonuclease_7"/>
</dbReference>
<evidence type="ECO:0000313" key="2">
    <source>
        <dbReference type="Proteomes" id="UP000092093"/>
    </source>
</evidence>
<gene>
    <name evidence="1" type="ORF">AN484_20420</name>
</gene>
<name>A0A1B7WX36_APHFL</name>
<dbReference type="Pfam" id="PF02945">
    <property type="entry name" value="Endonuclease_7"/>
    <property type="match status" value="1"/>
</dbReference>
<proteinExistence type="predicted"/>
<dbReference type="EMBL" id="LJOW01000139">
    <property type="protein sequence ID" value="OBQ41693.1"/>
    <property type="molecule type" value="Genomic_DNA"/>
</dbReference>
<organism evidence="1 2">
    <name type="scientific">Aphanizomenon flos-aquae WA102</name>
    <dbReference type="NCBI Taxonomy" id="1710896"/>
    <lineage>
        <taxon>Bacteria</taxon>
        <taxon>Bacillati</taxon>
        <taxon>Cyanobacteriota</taxon>
        <taxon>Cyanophyceae</taxon>
        <taxon>Nostocales</taxon>
        <taxon>Aphanizomenonaceae</taxon>
        <taxon>Aphanizomenon</taxon>
    </lineage>
</organism>
<dbReference type="AlphaFoldDB" id="A0A1B7WX36"/>
<dbReference type="Proteomes" id="UP000092093">
    <property type="component" value="Unassembled WGS sequence"/>
</dbReference>